<reference evidence="1" key="1">
    <citation type="journal article" date="2021" name="Proc. Natl. Acad. Sci. U.S.A.">
        <title>A Catalog of Tens of Thousands of Viruses from Human Metagenomes Reveals Hidden Associations with Chronic Diseases.</title>
        <authorList>
            <person name="Tisza M.J."/>
            <person name="Buck C.B."/>
        </authorList>
    </citation>
    <scope>NUCLEOTIDE SEQUENCE</scope>
    <source>
        <strain evidence="1">Ctgr818</strain>
    </source>
</reference>
<organism evidence="1">
    <name type="scientific">Myoviridae sp. ctgr818</name>
    <dbReference type="NCBI Taxonomy" id="2825150"/>
    <lineage>
        <taxon>Viruses</taxon>
        <taxon>Duplodnaviria</taxon>
        <taxon>Heunggongvirae</taxon>
        <taxon>Uroviricota</taxon>
        <taxon>Caudoviricetes</taxon>
    </lineage>
</organism>
<protein>
    <submittedName>
        <fullName evidence="1">Uncharacterized protein</fullName>
    </submittedName>
</protein>
<evidence type="ECO:0000313" key="1">
    <source>
        <dbReference type="EMBL" id="DAE04844.1"/>
    </source>
</evidence>
<dbReference type="EMBL" id="BK015395">
    <property type="protein sequence ID" value="DAE04844.1"/>
    <property type="molecule type" value="Genomic_DNA"/>
</dbReference>
<sequence>MSRYFHNLAVSIDQLANTLLAGYPDETLSARSWRCRDKKRWSIMVKVINFLAHNPHHCELAFTKEIDLPEDVYGKSWDKKY</sequence>
<accession>A0A8S5PF51</accession>
<name>A0A8S5PF51_9CAUD</name>
<proteinExistence type="predicted"/>